<dbReference type="InterPro" id="IPR036974">
    <property type="entry name" value="PUA_sf"/>
</dbReference>
<feature type="binding site" evidence="8">
    <location>
        <position position="140"/>
    </location>
    <ligand>
        <name>substrate</name>
    </ligand>
</feature>
<feature type="binding site" evidence="8">
    <location>
        <begin position="214"/>
        <end position="220"/>
    </location>
    <ligand>
        <name>ATP</name>
        <dbReference type="ChEBI" id="CHEBI:30616"/>
    </ligand>
</feature>
<evidence type="ECO:0000256" key="8">
    <source>
        <dbReference type="HAMAP-Rule" id="MF_00456"/>
    </source>
</evidence>
<keyword evidence="5 8" id="KW-0547">Nucleotide-binding</keyword>
<keyword evidence="11" id="KW-1185">Reference proteome</keyword>
<dbReference type="PIRSF" id="PIRSF000729">
    <property type="entry name" value="GK"/>
    <property type="match status" value="1"/>
</dbReference>
<keyword evidence="7 8" id="KW-0067">ATP-binding</keyword>
<dbReference type="SUPFAM" id="SSF53633">
    <property type="entry name" value="Carbamate kinase-like"/>
    <property type="match status" value="1"/>
</dbReference>
<evidence type="ECO:0000256" key="7">
    <source>
        <dbReference type="ARBA" id="ARBA00022840"/>
    </source>
</evidence>
<keyword evidence="2 8" id="KW-0028">Amino-acid biosynthesis</keyword>
<accession>A0A1G6RGQ6</accession>
<dbReference type="RefSeq" id="WP_091790723.1">
    <property type="nucleotide sequence ID" value="NZ_FNAF01000001.1"/>
</dbReference>
<name>A0A1G6RGQ6_PEPNI</name>
<keyword evidence="3 8" id="KW-0641">Proline biosynthesis</keyword>
<evidence type="ECO:0000256" key="6">
    <source>
        <dbReference type="ARBA" id="ARBA00022777"/>
    </source>
</evidence>
<evidence type="ECO:0000259" key="9">
    <source>
        <dbReference type="SMART" id="SM00359"/>
    </source>
</evidence>
<dbReference type="PANTHER" id="PTHR43654">
    <property type="entry name" value="GLUTAMATE 5-KINASE"/>
    <property type="match status" value="1"/>
</dbReference>
<dbReference type="PRINTS" id="PR00474">
    <property type="entry name" value="GLU5KINASE"/>
</dbReference>
<keyword evidence="4 8" id="KW-0808">Transferase</keyword>
<dbReference type="NCBIfam" id="TIGR01027">
    <property type="entry name" value="proB"/>
    <property type="match status" value="1"/>
</dbReference>
<comment type="similarity">
    <text evidence="8">Belongs to the glutamate 5-kinase family.</text>
</comment>
<dbReference type="EMBL" id="FNAF01000001">
    <property type="protein sequence ID" value="SDD03631.1"/>
    <property type="molecule type" value="Genomic_DNA"/>
</dbReference>
<dbReference type="PROSITE" id="PS50890">
    <property type="entry name" value="PUA"/>
    <property type="match status" value="1"/>
</dbReference>
<dbReference type="AlphaFoldDB" id="A0A1G6RGQ6"/>
<evidence type="ECO:0000313" key="11">
    <source>
        <dbReference type="Proteomes" id="UP000198995"/>
    </source>
</evidence>
<dbReference type="HAMAP" id="MF_00456">
    <property type="entry name" value="ProB"/>
    <property type="match status" value="1"/>
</dbReference>
<dbReference type="InterPro" id="IPR011529">
    <property type="entry name" value="Glu_5kinase"/>
</dbReference>
<dbReference type="CDD" id="cd21157">
    <property type="entry name" value="PUA_G5K"/>
    <property type="match status" value="1"/>
</dbReference>
<gene>
    <name evidence="8" type="primary">proB</name>
    <name evidence="10" type="ORF">SAMN04489866_10119</name>
</gene>
<dbReference type="SMART" id="SM00359">
    <property type="entry name" value="PUA"/>
    <property type="match status" value="1"/>
</dbReference>
<comment type="subcellular location">
    <subcellularLocation>
        <location evidence="8">Cytoplasm</location>
    </subcellularLocation>
</comment>
<evidence type="ECO:0000256" key="4">
    <source>
        <dbReference type="ARBA" id="ARBA00022679"/>
    </source>
</evidence>
<dbReference type="CDD" id="cd04242">
    <property type="entry name" value="AAK_G5K_ProB"/>
    <property type="match status" value="1"/>
</dbReference>
<dbReference type="Pfam" id="PF00696">
    <property type="entry name" value="AA_kinase"/>
    <property type="match status" value="1"/>
</dbReference>
<dbReference type="InterPro" id="IPR001057">
    <property type="entry name" value="Glu/AcGlu_kinase"/>
</dbReference>
<dbReference type="Proteomes" id="UP000198995">
    <property type="component" value="Unassembled WGS sequence"/>
</dbReference>
<dbReference type="EC" id="2.7.2.11" evidence="8"/>
<dbReference type="STRING" id="2741.SAMN04489866_10119"/>
<dbReference type="GO" id="GO:0005829">
    <property type="term" value="C:cytosol"/>
    <property type="evidence" value="ECO:0007669"/>
    <property type="project" value="TreeGrafter"/>
</dbReference>
<evidence type="ECO:0000256" key="5">
    <source>
        <dbReference type="ARBA" id="ARBA00022741"/>
    </source>
</evidence>
<reference evidence="10 11" key="1">
    <citation type="submission" date="2016-10" db="EMBL/GenBank/DDBJ databases">
        <authorList>
            <person name="de Groot N.N."/>
        </authorList>
    </citation>
    <scope>NUCLEOTIDE SEQUENCE [LARGE SCALE GENOMIC DNA]</scope>
    <source>
        <strain evidence="10 11">DSM 20475</strain>
    </source>
</reference>
<evidence type="ECO:0000256" key="2">
    <source>
        <dbReference type="ARBA" id="ARBA00022605"/>
    </source>
</evidence>
<protein>
    <recommendedName>
        <fullName evidence="8">Glutamate 5-kinase</fullName>
        <ecNumber evidence="8">2.7.2.11</ecNumber>
    </recommendedName>
    <alternativeName>
        <fullName evidence="8">Gamma-glutamyl kinase</fullName>
        <shortName evidence="8">GK</shortName>
    </alternativeName>
</protein>
<comment type="catalytic activity">
    <reaction evidence="8">
        <text>L-glutamate + ATP = L-glutamyl 5-phosphate + ADP</text>
        <dbReference type="Rhea" id="RHEA:14877"/>
        <dbReference type="ChEBI" id="CHEBI:29985"/>
        <dbReference type="ChEBI" id="CHEBI:30616"/>
        <dbReference type="ChEBI" id="CHEBI:58274"/>
        <dbReference type="ChEBI" id="CHEBI:456216"/>
        <dbReference type="EC" id="2.7.2.11"/>
    </reaction>
</comment>
<feature type="binding site" evidence="8">
    <location>
        <position position="152"/>
    </location>
    <ligand>
        <name>substrate</name>
    </ligand>
</feature>
<dbReference type="GO" id="GO:0005524">
    <property type="term" value="F:ATP binding"/>
    <property type="evidence" value="ECO:0007669"/>
    <property type="project" value="UniProtKB-KW"/>
</dbReference>
<dbReference type="InterPro" id="IPR036393">
    <property type="entry name" value="AceGlu_kinase-like_sf"/>
</dbReference>
<dbReference type="Gene3D" id="2.30.130.10">
    <property type="entry name" value="PUA domain"/>
    <property type="match status" value="1"/>
</dbReference>
<dbReference type="Gene3D" id="3.40.1160.10">
    <property type="entry name" value="Acetylglutamate kinase-like"/>
    <property type="match status" value="1"/>
</dbReference>
<evidence type="ECO:0000313" key="10">
    <source>
        <dbReference type="EMBL" id="SDD03631.1"/>
    </source>
</evidence>
<dbReference type="UniPathway" id="UPA00098">
    <property type="reaction ID" value="UER00359"/>
</dbReference>
<dbReference type="SUPFAM" id="SSF88697">
    <property type="entry name" value="PUA domain-like"/>
    <property type="match status" value="1"/>
</dbReference>
<comment type="function">
    <text evidence="8">Catalyzes the transfer of a phosphate group to glutamate to form L-glutamate 5-phosphate.</text>
</comment>
<dbReference type="InterPro" id="IPR001048">
    <property type="entry name" value="Asp/Glu/Uridylate_kinase"/>
</dbReference>
<dbReference type="InterPro" id="IPR019797">
    <property type="entry name" value="Glutamate_5-kinase_CS"/>
</dbReference>
<comment type="pathway">
    <text evidence="8">Amino-acid biosynthesis; L-proline biosynthesis; L-glutamate 5-semialdehyde from L-glutamate: step 1/2.</text>
</comment>
<keyword evidence="6 8" id="KW-0418">Kinase</keyword>
<dbReference type="PANTHER" id="PTHR43654:SF3">
    <property type="entry name" value="GLUTAMATE 5-KINASE"/>
    <property type="match status" value="1"/>
</dbReference>
<feature type="binding site" evidence="8">
    <location>
        <position position="13"/>
    </location>
    <ligand>
        <name>ATP</name>
        <dbReference type="ChEBI" id="CHEBI:30616"/>
    </ligand>
</feature>
<dbReference type="InterPro" id="IPR005715">
    <property type="entry name" value="Glu_5kinase/COase_Synthase"/>
</dbReference>
<feature type="binding site" evidence="8">
    <location>
        <position position="53"/>
    </location>
    <ligand>
        <name>substrate</name>
    </ligand>
</feature>
<feature type="domain" description="PUA" evidence="9">
    <location>
        <begin position="280"/>
        <end position="363"/>
    </location>
</feature>
<dbReference type="OrthoDB" id="9804434at2"/>
<feature type="binding site" evidence="8">
    <location>
        <begin position="172"/>
        <end position="173"/>
    </location>
    <ligand>
        <name>ATP</name>
        <dbReference type="ChEBI" id="CHEBI:30616"/>
    </ligand>
</feature>
<proteinExistence type="inferred from homology"/>
<dbReference type="InterPro" id="IPR015947">
    <property type="entry name" value="PUA-like_sf"/>
</dbReference>
<dbReference type="FunFam" id="3.40.1160.10:FF:000018">
    <property type="entry name" value="Glutamate 5-kinase"/>
    <property type="match status" value="1"/>
</dbReference>
<dbReference type="InterPro" id="IPR002478">
    <property type="entry name" value="PUA"/>
</dbReference>
<evidence type="ECO:0000256" key="3">
    <source>
        <dbReference type="ARBA" id="ARBA00022650"/>
    </source>
</evidence>
<dbReference type="Pfam" id="PF01472">
    <property type="entry name" value="PUA"/>
    <property type="match status" value="1"/>
</dbReference>
<evidence type="ECO:0000256" key="1">
    <source>
        <dbReference type="ARBA" id="ARBA00022490"/>
    </source>
</evidence>
<dbReference type="InterPro" id="IPR041739">
    <property type="entry name" value="G5K_ProB"/>
</dbReference>
<dbReference type="GO" id="GO:0055129">
    <property type="term" value="P:L-proline biosynthetic process"/>
    <property type="evidence" value="ECO:0007669"/>
    <property type="project" value="UniProtKB-UniRule"/>
</dbReference>
<dbReference type="PROSITE" id="PS00902">
    <property type="entry name" value="GLUTAMATE_5_KINASE"/>
    <property type="match status" value="1"/>
</dbReference>
<sequence>MGTHNHIRRIVVKVGTSTLIHDNGKPNLRRINQLVETLVDLSNYGVECILVSSGAIGIGMSHLRLAHRGKTLSEKQALAAVGQGLLMHIYERKFSEFGATAAQILLTRDDLSDRRRFLNARNTIHELLKLDVVPVINENDTVSVDEIRFGDNDSLAALVAILIDADLTILLTDVDGLYTDNPSLNPAAEKIERVPEITAELEKIAGTAGSYVGTGGMKTKIEAARIATSAGIPLVIASGKTPKIVYDIVHGKSVGTYFDAQPVTPHSRKSWIIYGARALGAVVVDEGAVSAIVDRGKSLLPAGILAVQGTFDQGDMVDIVSSHGKIIAKGISNYAASDIERIKGLQTSQVDKVLDGHSYDVVIHRDNMGLTH</sequence>
<dbReference type="GO" id="GO:0003723">
    <property type="term" value="F:RNA binding"/>
    <property type="evidence" value="ECO:0007669"/>
    <property type="project" value="InterPro"/>
</dbReference>
<dbReference type="GO" id="GO:0004349">
    <property type="term" value="F:glutamate 5-kinase activity"/>
    <property type="evidence" value="ECO:0007669"/>
    <property type="project" value="UniProtKB-UniRule"/>
</dbReference>
<keyword evidence="1 8" id="KW-0963">Cytoplasm</keyword>
<organism evidence="10 11">
    <name type="scientific">Peptococcus niger</name>
    <dbReference type="NCBI Taxonomy" id="2741"/>
    <lineage>
        <taxon>Bacteria</taxon>
        <taxon>Bacillati</taxon>
        <taxon>Bacillota</taxon>
        <taxon>Clostridia</taxon>
        <taxon>Eubacteriales</taxon>
        <taxon>Peptococcaceae</taxon>
        <taxon>Peptococcus</taxon>
    </lineage>
</organism>